<evidence type="ECO:0000313" key="1">
    <source>
        <dbReference type="EMBL" id="KAI3751793.1"/>
    </source>
</evidence>
<organism evidence="1 2">
    <name type="scientific">Cichorium intybus</name>
    <name type="common">Chicory</name>
    <dbReference type="NCBI Taxonomy" id="13427"/>
    <lineage>
        <taxon>Eukaryota</taxon>
        <taxon>Viridiplantae</taxon>
        <taxon>Streptophyta</taxon>
        <taxon>Embryophyta</taxon>
        <taxon>Tracheophyta</taxon>
        <taxon>Spermatophyta</taxon>
        <taxon>Magnoliopsida</taxon>
        <taxon>eudicotyledons</taxon>
        <taxon>Gunneridae</taxon>
        <taxon>Pentapetalae</taxon>
        <taxon>asterids</taxon>
        <taxon>campanulids</taxon>
        <taxon>Asterales</taxon>
        <taxon>Asteraceae</taxon>
        <taxon>Cichorioideae</taxon>
        <taxon>Cichorieae</taxon>
        <taxon>Cichoriinae</taxon>
        <taxon>Cichorium</taxon>
    </lineage>
</organism>
<evidence type="ECO:0000313" key="2">
    <source>
        <dbReference type="Proteomes" id="UP001055811"/>
    </source>
</evidence>
<keyword evidence="2" id="KW-1185">Reference proteome</keyword>
<name>A0ACB9DYK9_CICIN</name>
<reference evidence="2" key="1">
    <citation type="journal article" date="2022" name="Mol. Ecol. Resour.">
        <title>The genomes of chicory, endive, great burdock and yacon provide insights into Asteraceae palaeo-polyploidization history and plant inulin production.</title>
        <authorList>
            <person name="Fan W."/>
            <person name="Wang S."/>
            <person name="Wang H."/>
            <person name="Wang A."/>
            <person name="Jiang F."/>
            <person name="Liu H."/>
            <person name="Zhao H."/>
            <person name="Xu D."/>
            <person name="Zhang Y."/>
        </authorList>
    </citation>
    <scope>NUCLEOTIDE SEQUENCE [LARGE SCALE GENOMIC DNA]</scope>
    <source>
        <strain evidence="2">cv. Punajuju</strain>
    </source>
</reference>
<gene>
    <name evidence="1" type="ORF">L2E82_22884</name>
</gene>
<protein>
    <submittedName>
        <fullName evidence="1">Uncharacterized protein</fullName>
    </submittedName>
</protein>
<sequence length="85" mass="9951">MKVKTITLKILISSKDFMRHGVSGNDKGNKALIFYARPNRERTTIRETSRTRKKQLQLEEYDLAQRRNNYNSKESFEINSDSARG</sequence>
<proteinExistence type="predicted"/>
<dbReference type="Proteomes" id="UP001055811">
    <property type="component" value="Linkage Group LG04"/>
</dbReference>
<dbReference type="EMBL" id="CM042012">
    <property type="protein sequence ID" value="KAI3751793.1"/>
    <property type="molecule type" value="Genomic_DNA"/>
</dbReference>
<reference evidence="1 2" key="2">
    <citation type="journal article" date="2022" name="Mol. Ecol. Resour.">
        <title>The genomes of chicory, endive, great burdock and yacon provide insights into Asteraceae paleo-polyploidization history and plant inulin production.</title>
        <authorList>
            <person name="Fan W."/>
            <person name="Wang S."/>
            <person name="Wang H."/>
            <person name="Wang A."/>
            <person name="Jiang F."/>
            <person name="Liu H."/>
            <person name="Zhao H."/>
            <person name="Xu D."/>
            <person name="Zhang Y."/>
        </authorList>
    </citation>
    <scope>NUCLEOTIDE SEQUENCE [LARGE SCALE GENOMIC DNA]</scope>
    <source>
        <strain evidence="2">cv. Punajuju</strain>
        <tissue evidence="1">Leaves</tissue>
    </source>
</reference>
<comment type="caution">
    <text evidence="1">The sequence shown here is derived from an EMBL/GenBank/DDBJ whole genome shotgun (WGS) entry which is preliminary data.</text>
</comment>
<accession>A0ACB9DYK9</accession>